<evidence type="ECO:0000256" key="5">
    <source>
        <dbReference type="PROSITE-ProRule" id="PRU00108"/>
    </source>
</evidence>
<keyword evidence="3 5" id="KW-0371">Homeobox</keyword>
<dbReference type="SMART" id="SM00389">
    <property type="entry name" value="HOX"/>
    <property type="match status" value="1"/>
</dbReference>
<dbReference type="SUPFAM" id="SSF46689">
    <property type="entry name" value="Homeodomain-like"/>
    <property type="match status" value="1"/>
</dbReference>
<dbReference type="PANTHER" id="PTHR24339">
    <property type="entry name" value="HOMEOBOX PROTEIN EMX-RELATED"/>
    <property type="match status" value="1"/>
</dbReference>
<gene>
    <name evidence="9" type="ORF">MAR_015376</name>
</gene>
<feature type="domain" description="Homeobox" evidence="8">
    <location>
        <begin position="274"/>
        <end position="321"/>
    </location>
</feature>
<evidence type="ECO:0000256" key="2">
    <source>
        <dbReference type="ARBA" id="ARBA00023125"/>
    </source>
</evidence>
<protein>
    <submittedName>
        <fullName evidence="9">EMX1-like protein</fullName>
    </submittedName>
</protein>
<dbReference type="PROSITE" id="PS50071">
    <property type="entry name" value="HOMEOBOX_2"/>
    <property type="match status" value="1"/>
</dbReference>
<dbReference type="InterPro" id="IPR050877">
    <property type="entry name" value="EMX-VAX-Noto_Homeobox_TFs"/>
</dbReference>
<dbReference type="InterPro" id="IPR001356">
    <property type="entry name" value="HD"/>
</dbReference>
<dbReference type="Proteomes" id="UP001164746">
    <property type="component" value="Chromosome 12"/>
</dbReference>
<evidence type="ECO:0000313" key="9">
    <source>
        <dbReference type="EMBL" id="WAR21402.1"/>
    </source>
</evidence>
<evidence type="ECO:0000256" key="4">
    <source>
        <dbReference type="ARBA" id="ARBA00023242"/>
    </source>
</evidence>
<name>A0ABY7FK41_MYAAR</name>
<dbReference type="CDD" id="cd00086">
    <property type="entry name" value="homeodomain"/>
    <property type="match status" value="1"/>
</dbReference>
<organism evidence="9 10">
    <name type="scientific">Mya arenaria</name>
    <name type="common">Soft-shell clam</name>
    <dbReference type="NCBI Taxonomy" id="6604"/>
    <lineage>
        <taxon>Eukaryota</taxon>
        <taxon>Metazoa</taxon>
        <taxon>Spiralia</taxon>
        <taxon>Lophotrochozoa</taxon>
        <taxon>Mollusca</taxon>
        <taxon>Bivalvia</taxon>
        <taxon>Autobranchia</taxon>
        <taxon>Heteroconchia</taxon>
        <taxon>Euheterodonta</taxon>
        <taxon>Imparidentia</taxon>
        <taxon>Neoheterodontei</taxon>
        <taxon>Myida</taxon>
        <taxon>Myoidea</taxon>
        <taxon>Myidae</taxon>
        <taxon>Mya</taxon>
    </lineage>
</organism>
<keyword evidence="4 5" id="KW-0539">Nucleus</keyword>
<dbReference type="Gene3D" id="1.10.10.60">
    <property type="entry name" value="Homeodomain-like"/>
    <property type="match status" value="1"/>
</dbReference>
<dbReference type="EMBL" id="CP111023">
    <property type="protein sequence ID" value="WAR21402.1"/>
    <property type="molecule type" value="Genomic_DNA"/>
</dbReference>
<evidence type="ECO:0000256" key="7">
    <source>
        <dbReference type="SAM" id="MobiDB-lite"/>
    </source>
</evidence>
<feature type="region of interest" description="Disordered" evidence="7">
    <location>
        <begin position="158"/>
        <end position="177"/>
    </location>
</feature>
<dbReference type="PANTHER" id="PTHR24339:SF28">
    <property type="entry name" value="E5-RELATED"/>
    <property type="match status" value="1"/>
</dbReference>
<accession>A0ABY7FK41</accession>
<comment type="subcellular location">
    <subcellularLocation>
        <location evidence="1 5 6">Nucleus</location>
    </subcellularLocation>
</comment>
<evidence type="ECO:0000256" key="3">
    <source>
        <dbReference type="ARBA" id="ARBA00023155"/>
    </source>
</evidence>
<evidence type="ECO:0000256" key="6">
    <source>
        <dbReference type="RuleBase" id="RU000682"/>
    </source>
</evidence>
<keyword evidence="2 5" id="KW-0238">DNA-binding</keyword>
<evidence type="ECO:0000256" key="1">
    <source>
        <dbReference type="ARBA" id="ARBA00004123"/>
    </source>
</evidence>
<proteinExistence type="predicted"/>
<keyword evidence="10" id="KW-1185">Reference proteome</keyword>
<feature type="DNA-binding region" description="Homeobox" evidence="5">
    <location>
        <begin position="276"/>
        <end position="322"/>
    </location>
</feature>
<sequence length="352" mass="38598">MSEMIQKQGILQSDFNIDTLLKNPQAEMTASLTTDFQHNVESAFKELRSPEKDNNTVCSALGPSAGAVFHGCNSTSATQNVLNPNLSATNHALQRECNNGDFCSQCFDSPASQIQDNLLNSMRSYEMSTQCISNINNPTSCNIMRPTGYSNPHARHWPLLDSSAHHPSGQQQELRSSGGLGNIGLKLHNSFMQLDNISNLNISNIPTIASLANNYSPFSNLYSPMAQSQLGSSLMTPRFDHGVPGTAFPWSSSRGAGFLTSRCPDTGLFMTSYRKPKRVRTAFSPTQLLRLEHAFEKNHYVVGQERKDLSASLNLSETQVEDELTASFNRHGQLRCSTGSSTPSLEDVIIDS</sequence>
<reference evidence="9" key="1">
    <citation type="submission" date="2022-11" db="EMBL/GenBank/DDBJ databases">
        <title>Centuries of genome instability and evolution in soft-shell clam transmissible cancer (bioRxiv).</title>
        <authorList>
            <person name="Hart S.F.M."/>
            <person name="Yonemitsu M.A."/>
            <person name="Giersch R.M."/>
            <person name="Beal B.F."/>
            <person name="Arriagada G."/>
            <person name="Davis B.W."/>
            <person name="Ostrander E.A."/>
            <person name="Goff S.P."/>
            <person name="Metzger M.J."/>
        </authorList>
    </citation>
    <scope>NUCLEOTIDE SEQUENCE</scope>
    <source>
        <strain evidence="9">MELC-2E11</strain>
        <tissue evidence="9">Siphon/mantle</tissue>
    </source>
</reference>
<evidence type="ECO:0000313" key="10">
    <source>
        <dbReference type="Proteomes" id="UP001164746"/>
    </source>
</evidence>
<dbReference type="InterPro" id="IPR009057">
    <property type="entry name" value="Homeodomain-like_sf"/>
</dbReference>
<dbReference type="Pfam" id="PF00046">
    <property type="entry name" value="Homeodomain"/>
    <property type="match status" value="1"/>
</dbReference>
<evidence type="ECO:0000259" key="8">
    <source>
        <dbReference type="PROSITE" id="PS50071"/>
    </source>
</evidence>